<dbReference type="InterPro" id="IPR018950">
    <property type="entry name" value="DiS-bond_isomerase_DsbC/G_N"/>
</dbReference>
<proteinExistence type="inferred from homology"/>
<evidence type="ECO:0000256" key="6">
    <source>
        <dbReference type="ARBA" id="ARBA00023284"/>
    </source>
</evidence>
<evidence type="ECO:0000256" key="3">
    <source>
        <dbReference type="ARBA" id="ARBA00022729"/>
    </source>
</evidence>
<dbReference type="EMBL" id="CACVAT010000470">
    <property type="protein sequence ID" value="CAA6828524.1"/>
    <property type="molecule type" value="Genomic_DNA"/>
</dbReference>
<evidence type="ECO:0000256" key="4">
    <source>
        <dbReference type="ARBA" id="ARBA00022764"/>
    </source>
</evidence>
<accession>A0A6S6UFQ0</accession>
<gene>
    <name evidence="10" type="ORF">HELGO_WM20550</name>
</gene>
<keyword evidence="6 7" id="KW-0676">Redox-active center</keyword>
<dbReference type="InterPro" id="IPR033954">
    <property type="entry name" value="DiS-bond_Isoase_DsbC/G"/>
</dbReference>
<dbReference type="PANTHER" id="PTHR35272">
    <property type="entry name" value="THIOL:DISULFIDE INTERCHANGE PROTEIN DSBC-RELATED"/>
    <property type="match status" value="1"/>
</dbReference>
<organism evidence="10">
    <name type="scientific">uncultured Thiotrichaceae bacterium</name>
    <dbReference type="NCBI Taxonomy" id="298394"/>
    <lineage>
        <taxon>Bacteria</taxon>
        <taxon>Pseudomonadati</taxon>
        <taxon>Pseudomonadota</taxon>
        <taxon>Gammaproteobacteria</taxon>
        <taxon>Thiotrichales</taxon>
        <taxon>Thiotrichaceae</taxon>
        <taxon>environmental samples</taxon>
    </lineage>
</organism>
<feature type="domain" description="Thioredoxin-like fold" evidence="9">
    <location>
        <begin position="113"/>
        <end position="237"/>
    </location>
</feature>
<sequence>MYKKLILSALMSSTLVSGLAVAETAVDEAALGEKLKPLFGGLPDAITKTPIDGIYQASFGMELIYVSKDGRYFFSGDMIDGNTRTNLSEDARTTARKTEMTSNESKGAITFKAEGEEKHVLSVFTDVTCPYCTKLHKEVPKLNKAGVTVNYMAYPRAGVGSGGYKQMVSIWCADNQQDAMTKAKDGVAADVKSCDNPVANHFSLGKKVGVSGTPALVTADGTLIPGYRPAAQLVKMLEEAKSKVN</sequence>
<reference evidence="10" key="1">
    <citation type="submission" date="2020-01" db="EMBL/GenBank/DDBJ databases">
        <authorList>
            <person name="Meier V. D."/>
            <person name="Meier V D."/>
        </authorList>
    </citation>
    <scope>NUCLEOTIDE SEQUENCE</scope>
    <source>
        <strain evidence="10">HLG_WM_MAG_09</strain>
    </source>
</reference>
<dbReference type="Gene3D" id="3.10.450.70">
    <property type="entry name" value="Disulphide bond isomerase, DsbC/G, N-terminal"/>
    <property type="match status" value="1"/>
</dbReference>
<dbReference type="AlphaFoldDB" id="A0A6S6UFQ0"/>
<dbReference type="InterPro" id="IPR012336">
    <property type="entry name" value="Thioredoxin-like_fold"/>
</dbReference>
<feature type="chain" id="PRO_5028507255" description="Thiol:disulfide interchange protein" evidence="7">
    <location>
        <begin position="23"/>
        <end position="245"/>
    </location>
</feature>
<evidence type="ECO:0000259" key="8">
    <source>
        <dbReference type="Pfam" id="PF10411"/>
    </source>
</evidence>
<dbReference type="Pfam" id="PF13098">
    <property type="entry name" value="Thioredoxin_2"/>
    <property type="match status" value="1"/>
</dbReference>
<keyword evidence="4 7" id="KW-0574">Periplasm</keyword>
<dbReference type="SUPFAM" id="SSF54423">
    <property type="entry name" value="DsbC/DsbG N-terminal domain-like"/>
    <property type="match status" value="1"/>
</dbReference>
<dbReference type="InterPro" id="IPR036249">
    <property type="entry name" value="Thioredoxin-like_sf"/>
</dbReference>
<feature type="signal peptide" evidence="7">
    <location>
        <begin position="1"/>
        <end position="22"/>
    </location>
</feature>
<dbReference type="CDD" id="cd03020">
    <property type="entry name" value="DsbA_DsbC_DsbG"/>
    <property type="match status" value="1"/>
</dbReference>
<dbReference type="InterPro" id="IPR051470">
    <property type="entry name" value="Thiol:disulfide_interchange"/>
</dbReference>
<comment type="function">
    <text evidence="7">Required for disulfide bond formation in some periplasmic proteins. Acts by transferring its disulfide bond to other proteins and is reduced in the process.</text>
</comment>
<feature type="domain" description="Disulphide bond isomerase DsbC/G N-terminal" evidence="8">
    <location>
        <begin position="24"/>
        <end position="89"/>
    </location>
</feature>
<keyword evidence="3 7" id="KW-0732">Signal</keyword>
<evidence type="ECO:0000256" key="2">
    <source>
        <dbReference type="ARBA" id="ARBA00009813"/>
    </source>
</evidence>
<name>A0A6S6UFQ0_9GAMM</name>
<evidence type="ECO:0000256" key="1">
    <source>
        <dbReference type="ARBA" id="ARBA00004418"/>
    </source>
</evidence>
<evidence type="ECO:0000259" key="9">
    <source>
        <dbReference type="Pfam" id="PF13098"/>
    </source>
</evidence>
<comment type="subcellular location">
    <subcellularLocation>
        <location evidence="1 7">Periplasm</location>
    </subcellularLocation>
</comment>
<dbReference type="Gene3D" id="3.40.30.10">
    <property type="entry name" value="Glutaredoxin"/>
    <property type="match status" value="1"/>
</dbReference>
<comment type="similarity">
    <text evidence="2 7">Belongs to the thioredoxin family. DsbC subfamily.</text>
</comment>
<evidence type="ECO:0000256" key="5">
    <source>
        <dbReference type="ARBA" id="ARBA00023157"/>
    </source>
</evidence>
<dbReference type="Pfam" id="PF10411">
    <property type="entry name" value="DsbC_N"/>
    <property type="match status" value="1"/>
</dbReference>
<protein>
    <recommendedName>
        <fullName evidence="7">Thiol:disulfide interchange protein</fullName>
    </recommendedName>
</protein>
<dbReference type="InterPro" id="IPR009094">
    <property type="entry name" value="DiS-bond_isomerase_DsbC/G_N_sf"/>
</dbReference>
<evidence type="ECO:0000313" key="10">
    <source>
        <dbReference type="EMBL" id="CAA6828524.1"/>
    </source>
</evidence>
<dbReference type="PANTHER" id="PTHR35272:SF3">
    <property type="entry name" value="THIOL:DISULFIDE INTERCHANGE PROTEIN DSBC"/>
    <property type="match status" value="1"/>
</dbReference>
<dbReference type="SUPFAM" id="SSF52833">
    <property type="entry name" value="Thioredoxin-like"/>
    <property type="match status" value="1"/>
</dbReference>
<dbReference type="GO" id="GO:0042597">
    <property type="term" value="C:periplasmic space"/>
    <property type="evidence" value="ECO:0007669"/>
    <property type="project" value="UniProtKB-SubCell"/>
</dbReference>
<evidence type="ECO:0000256" key="7">
    <source>
        <dbReference type="RuleBase" id="RU364038"/>
    </source>
</evidence>
<keyword evidence="5" id="KW-1015">Disulfide bond</keyword>